<evidence type="ECO:0000313" key="3">
    <source>
        <dbReference type="EMBL" id="MBB1160445.1"/>
    </source>
</evidence>
<feature type="region of interest" description="Disordered" evidence="1">
    <location>
        <begin position="91"/>
        <end position="117"/>
    </location>
</feature>
<name>A0A839HFA4_9BURK</name>
<sequence>MARPTVPLNPPPCRRPAARGLAFALLAAAAWPLAAQPAPEAAASDPAAPEHYLSVEKDFTSNCVIRNGVQLLIRNTHPTRTVRVWLERTLAGRPTGDRSRSELKPGAEAEPLGCSVSSDQPQAWRVVKAQFLD</sequence>
<proteinExistence type="predicted"/>
<comment type="caution">
    <text evidence="3">The sequence shown here is derived from an EMBL/GenBank/DDBJ whole genome shotgun (WGS) entry which is preliminary data.</text>
</comment>
<protein>
    <submittedName>
        <fullName evidence="3">Uncharacterized protein</fullName>
    </submittedName>
</protein>
<reference evidence="3 4" key="1">
    <citation type="submission" date="2020-08" db="EMBL/GenBank/DDBJ databases">
        <title>Aquariorum lacteus gen. nov., sp. nov., a new member of the family Comamonadaceae, isolated from freshwater aquarium.</title>
        <authorList>
            <person name="Chun S.-J."/>
        </authorList>
    </citation>
    <scope>NUCLEOTIDE SEQUENCE [LARGE SCALE GENOMIC DNA]</scope>
    <source>
        <strain evidence="3 4">SJAQ100</strain>
    </source>
</reference>
<feature type="compositionally biased region" description="Basic and acidic residues" evidence="1">
    <location>
        <begin position="95"/>
        <end position="107"/>
    </location>
</feature>
<feature type="signal peptide" evidence="2">
    <location>
        <begin position="1"/>
        <end position="35"/>
    </location>
</feature>
<evidence type="ECO:0000256" key="2">
    <source>
        <dbReference type="SAM" id="SignalP"/>
    </source>
</evidence>
<evidence type="ECO:0000256" key="1">
    <source>
        <dbReference type="SAM" id="MobiDB-lite"/>
    </source>
</evidence>
<dbReference type="EMBL" id="JACIVI010000001">
    <property type="protein sequence ID" value="MBB1160445.1"/>
    <property type="molecule type" value="Genomic_DNA"/>
</dbReference>
<evidence type="ECO:0000313" key="4">
    <source>
        <dbReference type="Proteomes" id="UP000586093"/>
    </source>
</evidence>
<gene>
    <name evidence="3" type="ORF">H4F90_00420</name>
</gene>
<keyword evidence="2" id="KW-0732">Signal</keyword>
<dbReference type="AlphaFoldDB" id="A0A839HFA4"/>
<dbReference type="Proteomes" id="UP000586093">
    <property type="component" value="Unassembled WGS sequence"/>
</dbReference>
<organism evidence="3 4">
    <name type="scientific">Aquariibacter albus</name>
    <dbReference type="NCBI Taxonomy" id="2759899"/>
    <lineage>
        <taxon>Bacteria</taxon>
        <taxon>Pseudomonadati</taxon>
        <taxon>Pseudomonadota</taxon>
        <taxon>Betaproteobacteria</taxon>
        <taxon>Burkholderiales</taxon>
        <taxon>Sphaerotilaceae</taxon>
        <taxon>Aquariibacter</taxon>
    </lineage>
</organism>
<dbReference type="RefSeq" id="WP_182660408.1">
    <property type="nucleotide sequence ID" value="NZ_JACIVI010000001.1"/>
</dbReference>
<feature type="chain" id="PRO_5032574569" evidence="2">
    <location>
        <begin position="36"/>
        <end position="133"/>
    </location>
</feature>
<keyword evidence="4" id="KW-1185">Reference proteome</keyword>
<accession>A0A839HFA4</accession>